<protein>
    <submittedName>
        <fullName evidence="1">Uncharacterized protein</fullName>
    </submittedName>
</protein>
<name>A0ACB7RTE0_HYAAI</name>
<keyword evidence="2" id="KW-1185">Reference proteome</keyword>
<dbReference type="Proteomes" id="UP000821845">
    <property type="component" value="Chromosome 7"/>
</dbReference>
<evidence type="ECO:0000313" key="2">
    <source>
        <dbReference type="Proteomes" id="UP000821845"/>
    </source>
</evidence>
<organism evidence="1 2">
    <name type="scientific">Hyalomma asiaticum</name>
    <name type="common">Tick</name>
    <dbReference type="NCBI Taxonomy" id="266040"/>
    <lineage>
        <taxon>Eukaryota</taxon>
        <taxon>Metazoa</taxon>
        <taxon>Ecdysozoa</taxon>
        <taxon>Arthropoda</taxon>
        <taxon>Chelicerata</taxon>
        <taxon>Arachnida</taxon>
        <taxon>Acari</taxon>
        <taxon>Parasitiformes</taxon>
        <taxon>Ixodida</taxon>
        <taxon>Ixodoidea</taxon>
        <taxon>Ixodidae</taxon>
        <taxon>Hyalomminae</taxon>
        <taxon>Hyalomma</taxon>
    </lineage>
</organism>
<comment type="caution">
    <text evidence="1">The sequence shown here is derived from an EMBL/GenBank/DDBJ whole genome shotgun (WGS) entry which is preliminary data.</text>
</comment>
<evidence type="ECO:0000313" key="1">
    <source>
        <dbReference type="EMBL" id="KAH6925077.1"/>
    </source>
</evidence>
<reference evidence="1" key="1">
    <citation type="submission" date="2020-05" db="EMBL/GenBank/DDBJ databases">
        <title>Large-scale comparative analyses of tick genomes elucidate their genetic diversity and vector capacities.</title>
        <authorList>
            <person name="Jia N."/>
            <person name="Wang J."/>
            <person name="Shi W."/>
            <person name="Du L."/>
            <person name="Sun Y."/>
            <person name="Zhan W."/>
            <person name="Jiang J."/>
            <person name="Wang Q."/>
            <person name="Zhang B."/>
            <person name="Ji P."/>
            <person name="Sakyi L.B."/>
            <person name="Cui X."/>
            <person name="Yuan T."/>
            <person name="Jiang B."/>
            <person name="Yang W."/>
            <person name="Lam T.T.-Y."/>
            <person name="Chang Q."/>
            <person name="Ding S."/>
            <person name="Wang X."/>
            <person name="Zhu J."/>
            <person name="Ruan X."/>
            <person name="Zhao L."/>
            <person name="Wei J."/>
            <person name="Que T."/>
            <person name="Du C."/>
            <person name="Cheng J."/>
            <person name="Dai P."/>
            <person name="Han X."/>
            <person name="Huang E."/>
            <person name="Gao Y."/>
            <person name="Liu J."/>
            <person name="Shao H."/>
            <person name="Ye R."/>
            <person name="Li L."/>
            <person name="Wei W."/>
            <person name="Wang X."/>
            <person name="Wang C."/>
            <person name="Yang T."/>
            <person name="Huo Q."/>
            <person name="Li W."/>
            <person name="Guo W."/>
            <person name="Chen H."/>
            <person name="Zhou L."/>
            <person name="Ni X."/>
            <person name="Tian J."/>
            <person name="Zhou Y."/>
            <person name="Sheng Y."/>
            <person name="Liu T."/>
            <person name="Pan Y."/>
            <person name="Xia L."/>
            <person name="Li J."/>
            <person name="Zhao F."/>
            <person name="Cao W."/>
        </authorList>
    </citation>
    <scope>NUCLEOTIDE SEQUENCE</scope>
    <source>
        <strain evidence="1">Hyas-2018</strain>
    </source>
</reference>
<dbReference type="EMBL" id="CM023487">
    <property type="protein sequence ID" value="KAH6925077.1"/>
    <property type="molecule type" value="Genomic_DNA"/>
</dbReference>
<gene>
    <name evidence="1" type="ORF">HPB50_000299</name>
</gene>
<sequence length="266" mass="29419">MCRAAKLGCDRDALEKCSASLFFFASGTHIPVSRENLLETCKSDENDIKCLQDYIKNCLGGISKGMVQLIFDGITAVTQEKCTVGHPQHANYLKYVVCMNTIGPKIHLCNRNITAILERSSEVAEQKHKIGYACWGHLCTVNYLKYVVCMNTIGPKIHLCNRNITAILERSSEVAEQKHKIGYACCTFATYQQCVKDSIRGTCSDDHIDYAEGIVHQYAGDILDAVCTKYRPGGEGCKSLPVIEATQKPKTKSLLPPLSDILKTFG</sequence>
<accession>A0ACB7RTE0</accession>
<proteinExistence type="predicted"/>